<dbReference type="AlphaFoldDB" id="A0A0E0EJV8"/>
<sequence>MAESLVSGLLLTAFRRRASSKQPQPSSRLYIRQASSQISIVDEEDSEPEWAKYKIKETNMFTVDNYQQVH</sequence>
<proteinExistence type="predicted"/>
<reference evidence="1" key="2">
    <citation type="submission" date="2018-05" db="EMBL/GenBank/DDBJ databases">
        <title>OmerRS3 (Oryza meridionalis Reference Sequence Version 3).</title>
        <authorList>
            <person name="Zhang J."/>
            <person name="Kudrna D."/>
            <person name="Lee S."/>
            <person name="Talag J."/>
            <person name="Welchert J."/>
            <person name="Wing R.A."/>
        </authorList>
    </citation>
    <scope>NUCLEOTIDE SEQUENCE [LARGE SCALE GENOMIC DNA]</scope>
    <source>
        <strain evidence="1">cv. OR44</strain>
    </source>
</reference>
<evidence type="ECO:0000313" key="1">
    <source>
        <dbReference type="EnsemblPlants" id="OMERI08G08050.1"/>
    </source>
</evidence>
<protein>
    <submittedName>
        <fullName evidence="1">Uncharacterized protein</fullName>
    </submittedName>
</protein>
<dbReference type="PANTHER" id="PTHR33404:SF3">
    <property type="entry name" value="NMDA RECEPTOR SUBUNIT EPSILON-1, PUTATIVE (DUF3598)-RELATED"/>
    <property type="match status" value="1"/>
</dbReference>
<reference evidence="1" key="1">
    <citation type="submission" date="2015-04" db="UniProtKB">
        <authorList>
            <consortium name="EnsemblPlants"/>
        </authorList>
    </citation>
    <scope>IDENTIFICATION</scope>
</reference>
<dbReference type="STRING" id="40149.A0A0E0EJV8"/>
<accession>A0A0E0EJV8</accession>
<dbReference type="PANTHER" id="PTHR33404">
    <property type="entry name" value="CELL DIVISION TOPOLOGICAL SPECIFICITY FACTOR HOMOLOG, CHLOROPLASTIC"/>
    <property type="match status" value="1"/>
</dbReference>
<keyword evidence="2" id="KW-1185">Reference proteome</keyword>
<evidence type="ECO:0000313" key="2">
    <source>
        <dbReference type="Proteomes" id="UP000008021"/>
    </source>
</evidence>
<dbReference type="GO" id="GO:0010020">
    <property type="term" value="P:chloroplast fission"/>
    <property type="evidence" value="ECO:0007669"/>
    <property type="project" value="TreeGrafter"/>
</dbReference>
<dbReference type="HOGENOM" id="CLU_162300_0_0_1"/>
<dbReference type="Gramene" id="OMERI08G08050.1">
    <property type="protein sequence ID" value="OMERI08G08050.1"/>
    <property type="gene ID" value="OMERI08G08050"/>
</dbReference>
<dbReference type="Proteomes" id="UP000008021">
    <property type="component" value="Chromosome 8"/>
</dbReference>
<name>A0A0E0EJV8_9ORYZ</name>
<organism evidence="1">
    <name type="scientific">Oryza meridionalis</name>
    <dbReference type="NCBI Taxonomy" id="40149"/>
    <lineage>
        <taxon>Eukaryota</taxon>
        <taxon>Viridiplantae</taxon>
        <taxon>Streptophyta</taxon>
        <taxon>Embryophyta</taxon>
        <taxon>Tracheophyta</taxon>
        <taxon>Spermatophyta</taxon>
        <taxon>Magnoliopsida</taxon>
        <taxon>Liliopsida</taxon>
        <taxon>Poales</taxon>
        <taxon>Poaceae</taxon>
        <taxon>BOP clade</taxon>
        <taxon>Oryzoideae</taxon>
        <taxon>Oryzeae</taxon>
        <taxon>Oryzinae</taxon>
        <taxon>Oryza</taxon>
    </lineage>
</organism>
<dbReference type="EnsemblPlants" id="OMERI08G08050.1">
    <property type="protein sequence ID" value="OMERI08G08050.1"/>
    <property type="gene ID" value="OMERI08G08050"/>
</dbReference>